<dbReference type="GO" id="GO:0005829">
    <property type="term" value="C:cytosol"/>
    <property type="evidence" value="ECO:0007669"/>
    <property type="project" value="TreeGrafter"/>
</dbReference>
<dbReference type="PANTHER" id="PTHR21021">
    <property type="entry name" value="GAF/PUTATIVE CYTOSKELETAL PROTEIN"/>
    <property type="match status" value="1"/>
</dbReference>
<dbReference type="RefSeq" id="XP_008864067.1">
    <property type="nucleotide sequence ID" value="XM_008865845.1"/>
</dbReference>
<dbReference type="VEuPathDB" id="FungiDB:H310_02361"/>
<dbReference type="GO" id="GO:0031929">
    <property type="term" value="P:TOR signaling"/>
    <property type="evidence" value="ECO:0007669"/>
    <property type="project" value="TreeGrafter"/>
</dbReference>
<dbReference type="EMBL" id="KI913954">
    <property type="protein sequence ID" value="ETW07974.1"/>
    <property type="molecule type" value="Genomic_DNA"/>
</dbReference>
<evidence type="ECO:0000256" key="1">
    <source>
        <dbReference type="ARBA" id="ARBA00006658"/>
    </source>
</evidence>
<evidence type="ECO:0008006" key="3">
    <source>
        <dbReference type="Google" id="ProtNLM"/>
    </source>
</evidence>
<dbReference type="PANTHER" id="PTHR21021:SF16">
    <property type="entry name" value="TIP41-LIKE PROTEIN"/>
    <property type="match status" value="1"/>
</dbReference>
<proteinExistence type="inferred from homology"/>
<organism evidence="2">
    <name type="scientific">Aphanomyces invadans</name>
    <dbReference type="NCBI Taxonomy" id="157072"/>
    <lineage>
        <taxon>Eukaryota</taxon>
        <taxon>Sar</taxon>
        <taxon>Stramenopiles</taxon>
        <taxon>Oomycota</taxon>
        <taxon>Saprolegniomycetes</taxon>
        <taxon>Saprolegniales</taxon>
        <taxon>Verrucalvaceae</taxon>
        <taxon>Aphanomyces</taxon>
    </lineage>
</organism>
<reference evidence="2" key="1">
    <citation type="submission" date="2013-12" db="EMBL/GenBank/DDBJ databases">
        <title>The Genome Sequence of Aphanomyces invadans NJM9701.</title>
        <authorList>
            <consortium name="The Broad Institute Genomics Platform"/>
            <person name="Russ C."/>
            <person name="Tyler B."/>
            <person name="van West P."/>
            <person name="Dieguez-Uribeondo J."/>
            <person name="Young S.K."/>
            <person name="Zeng Q."/>
            <person name="Gargeya S."/>
            <person name="Fitzgerald M."/>
            <person name="Abouelleil A."/>
            <person name="Alvarado L."/>
            <person name="Chapman S.B."/>
            <person name="Gainer-Dewar J."/>
            <person name="Goldberg J."/>
            <person name="Griggs A."/>
            <person name="Gujja S."/>
            <person name="Hansen M."/>
            <person name="Howarth C."/>
            <person name="Imamovic A."/>
            <person name="Ireland A."/>
            <person name="Larimer J."/>
            <person name="McCowan C."/>
            <person name="Murphy C."/>
            <person name="Pearson M."/>
            <person name="Poon T.W."/>
            <person name="Priest M."/>
            <person name="Roberts A."/>
            <person name="Saif S."/>
            <person name="Shea T."/>
            <person name="Sykes S."/>
            <person name="Wortman J."/>
            <person name="Nusbaum C."/>
            <person name="Birren B."/>
        </authorList>
    </citation>
    <scope>NUCLEOTIDE SEQUENCE [LARGE SCALE GENOMIC DNA]</scope>
    <source>
        <strain evidence="2">NJM9701</strain>
    </source>
</reference>
<dbReference type="eggNOG" id="KOG3224">
    <property type="taxonomic scope" value="Eukaryota"/>
</dbReference>
<comment type="similarity">
    <text evidence="1">Belongs to the TIP41 family.</text>
</comment>
<evidence type="ECO:0000313" key="2">
    <source>
        <dbReference type="EMBL" id="ETW07974.1"/>
    </source>
</evidence>
<dbReference type="InterPro" id="IPR007303">
    <property type="entry name" value="TIP41-like"/>
</dbReference>
<protein>
    <recommendedName>
        <fullName evidence="3">TIP41-like protein</fullName>
    </recommendedName>
</protein>
<dbReference type="GeneID" id="20079411"/>
<dbReference type="STRING" id="157072.A0A024UNW3"/>
<gene>
    <name evidence="2" type="ORF">H310_02361</name>
</gene>
<dbReference type="Pfam" id="PF04176">
    <property type="entry name" value="TIP41"/>
    <property type="match status" value="1"/>
</dbReference>
<name>A0A024UNW3_9STRA</name>
<dbReference type="OrthoDB" id="10253878at2759"/>
<sequence length="308" mass="34660">MKSKRDHLNDVAMAQFYDKATGITALVAEIRQHGEERNEVTKAMVAHGEPFTHNGWTFVAHKSHITPLQALDELGNSIGMTPPEMVFGGNQLLLLHQASGLALSFLAVEALSCCHFKSGSDAQQLKVSMARAQGAVTTDDVKELEISYDWTYTSDYKGTLARVNAQGIADTAHGAVRAITTTDRIDFEKLKVREDILWMEDVSLYEDELHDHGVSVFSVRIRVMPSGFYVLARYWMRLDNVVVRLNETRIHHVFGTDFMLREFTAKEVAFDTLFAAGHPTHMSNYTNIDTFQHLLPTKSSQFEKILLQ</sequence>
<dbReference type="AlphaFoldDB" id="A0A024UNW3"/>
<dbReference type="InterPro" id="IPR051330">
    <property type="entry name" value="Phosphatase_reg/MetRdx"/>
</dbReference>
<accession>A0A024UNW3</accession>